<dbReference type="Pfam" id="PF00445">
    <property type="entry name" value="Ribonuclease_T2"/>
    <property type="match status" value="1"/>
</dbReference>
<feature type="signal peptide" evidence="7">
    <location>
        <begin position="1"/>
        <end position="25"/>
    </location>
</feature>
<feature type="chain" id="PRO_5030889380" evidence="7">
    <location>
        <begin position="26"/>
        <end position="181"/>
    </location>
</feature>
<dbReference type="GO" id="GO:0006401">
    <property type="term" value="P:RNA catabolic process"/>
    <property type="evidence" value="ECO:0007669"/>
    <property type="project" value="TreeGrafter"/>
</dbReference>
<keyword evidence="3" id="KW-0255">Endonuclease</keyword>
<dbReference type="PANTHER" id="PTHR11240">
    <property type="entry name" value="RIBONUCLEASE T2"/>
    <property type="match status" value="1"/>
</dbReference>
<reference evidence="8" key="1">
    <citation type="journal article" date="2017" name="Nature">
        <title>The genome of Chenopodium quinoa.</title>
        <authorList>
            <person name="Jarvis D.E."/>
            <person name="Ho Y.S."/>
            <person name="Lightfoot D.J."/>
            <person name="Schmoeckel S.M."/>
            <person name="Li B."/>
            <person name="Borm T.J.A."/>
            <person name="Ohyanagi H."/>
            <person name="Mineta K."/>
            <person name="Michell C.T."/>
            <person name="Saber N."/>
            <person name="Kharbatia N.M."/>
            <person name="Rupper R.R."/>
            <person name="Sharp A.R."/>
            <person name="Dally N."/>
            <person name="Boughton B.A."/>
            <person name="Woo Y.H."/>
            <person name="Gao G."/>
            <person name="Schijlen E.G.W.M."/>
            <person name="Guo X."/>
            <person name="Momin A.A."/>
            <person name="Negrao S."/>
            <person name="Al-Babili S."/>
            <person name="Gehring C."/>
            <person name="Roessner U."/>
            <person name="Jung C."/>
            <person name="Murphy K."/>
            <person name="Arold S.T."/>
            <person name="Gojobori T."/>
            <person name="van der Linden C.G."/>
            <person name="van Loo E.N."/>
            <person name="Jellen E.N."/>
            <person name="Maughan P.J."/>
            <person name="Tester M."/>
        </authorList>
    </citation>
    <scope>NUCLEOTIDE SEQUENCE [LARGE SCALE GENOMIC DNA]</scope>
    <source>
        <strain evidence="8">cv. PI 614886</strain>
    </source>
</reference>
<dbReference type="InterPro" id="IPR036430">
    <property type="entry name" value="RNase_T2-like_sf"/>
</dbReference>
<dbReference type="Proteomes" id="UP000596660">
    <property type="component" value="Unplaced"/>
</dbReference>
<dbReference type="GO" id="GO:0005576">
    <property type="term" value="C:extracellular region"/>
    <property type="evidence" value="ECO:0007669"/>
    <property type="project" value="TreeGrafter"/>
</dbReference>
<evidence type="ECO:0000256" key="2">
    <source>
        <dbReference type="ARBA" id="ARBA00022722"/>
    </source>
</evidence>
<protein>
    <submittedName>
        <fullName evidence="8">Uncharacterized protein</fullName>
    </submittedName>
</protein>
<dbReference type="SUPFAM" id="SSF55895">
    <property type="entry name" value="Ribonuclease Rh-like"/>
    <property type="match status" value="1"/>
</dbReference>
<evidence type="ECO:0000256" key="3">
    <source>
        <dbReference type="ARBA" id="ARBA00022759"/>
    </source>
</evidence>
<dbReference type="PANTHER" id="PTHR11240:SF75">
    <property type="entry name" value="RIBONUCLEASE 3"/>
    <property type="match status" value="1"/>
</dbReference>
<dbReference type="PROSITE" id="PS00531">
    <property type="entry name" value="RNASE_T2_2"/>
    <property type="match status" value="1"/>
</dbReference>
<evidence type="ECO:0000256" key="4">
    <source>
        <dbReference type="ARBA" id="ARBA00022801"/>
    </source>
</evidence>
<dbReference type="Gene3D" id="3.90.730.10">
    <property type="entry name" value="Ribonuclease T2-like"/>
    <property type="match status" value="1"/>
</dbReference>
<dbReference type="GO" id="GO:0016787">
    <property type="term" value="F:hydrolase activity"/>
    <property type="evidence" value="ECO:0007669"/>
    <property type="project" value="UniProtKB-KW"/>
</dbReference>
<dbReference type="InterPro" id="IPR001568">
    <property type="entry name" value="RNase_T2-like"/>
</dbReference>
<dbReference type="Gramene" id="AUR62032785-RA">
    <property type="protein sequence ID" value="AUR62032785-RA:cds"/>
    <property type="gene ID" value="AUR62032785"/>
</dbReference>
<dbReference type="GO" id="GO:0033897">
    <property type="term" value="F:ribonuclease T2 activity"/>
    <property type="evidence" value="ECO:0007669"/>
    <property type="project" value="InterPro"/>
</dbReference>
<reference evidence="8" key="2">
    <citation type="submission" date="2021-03" db="UniProtKB">
        <authorList>
            <consortium name="EnsemblPlants"/>
        </authorList>
    </citation>
    <scope>IDENTIFICATION</scope>
</reference>
<evidence type="ECO:0000256" key="5">
    <source>
        <dbReference type="ARBA" id="ARBA00023239"/>
    </source>
</evidence>
<evidence type="ECO:0000256" key="1">
    <source>
        <dbReference type="ARBA" id="ARBA00007469"/>
    </source>
</evidence>
<dbReference type="GO" id="GO:0003723">
    <property type="term" value="F:RNA binding"/>
    <property type="evidence" value="ECO:0007669"/>
    <property type="project" value="InterPro"/>
</dbReference>
<evidence type="ECO:0000256" key="7">
    <source>
        <dbReference type="SAM" id="SignalP"/>
    </source>
</evidence>
<evidence type="ECO:0000256" key="6">
    <source>
        <dbReference type="RuleBase" id="RU004328"/>
    </source>
</evidence>
<accession>A0A803MND4</accession>
<name>A0A803MND4_CHEQI</name>
<organism evidence="8 9">
    <name type="scientific">Chenopodium quinoa</name>
    <name type="common">Quinoa</name>
    <dbReference type="NCBI Taxonomy" id="63459"/>
    <lineage>
        <taxon>Eukaryota</taxon>
        <taxon>Viridiplantae</taxon>
        <taxon>Streptophyta</taxon>
        <taxon>Embryophyta</taxon>
        <taxon>Tracheophyta</taxon>
        <taxon>Spermatophyta</taxon>
        <taxon>Magnoliopsida</taxon>
        <taxon>eudicotyledons</taxon>
        <taxon>Gunneridae</taxon>
        <taxon>Pentapetalae</taxon>
        <taxon>Caryophyllales</taxon>
        <taxon>Chenopodiaceae</taxon>
        <taxon>Chenopodioideae</taxon>
        <taxon>Atripliceae</taxon>
        <taxon>Chenopodium</taxon>
    </lineage>
</organism>
<dbReference type="AlphaFoldDB" id="A0A803MND4"/>
<dbReference type="OMA" id="LEVFVCI"/>
<keyword evidence="2" id="KW-0540">Nuclease</keyword>
<keyword evidence="7" id="KW-0732">Signal</keyword>
<keyword evidence="9" id="KW-1185">Reference proteome</keyword>
<keyword evidence="5" id="KW-0456">Lyase</keyword>
<dbReference type="InterPro" id="IPR033130">
    <property type="entry name" value="RNase_T2_His_AS_2"/>
</dbReference>
<keyword evidence="4" id="KW-0378">Hydrolase</keyword>
<sequence>MAKLGSLIFISKLVLLLNFAVTTLANDPNDFQAFYYIQQLKPIEKMLQTEWPSFTCPQIGRKFWLHEWNKHGTCSKSVLDEMSYFHTALNLKNKINIFQALAKAKIQPNNQFYSLDSINTAITRATGFRPSIFCNHDAQGNSQIWQVIHCVDKSGVKLINCSSTPNNQGGCSSTIKFPSYN</sequence>
<dbReference type="EnsemblPlants" id="AUR62032785-RA">
    <property type="protein sequence ID" value="AUR62032785-RA:cds"/>
    <property type="gene ID" value="AUR62032785"/>
</dbReference>
<proteinExistence type="inferred from homology"/>
<evidence type="ECO:0000313" key="8">
    <source>
        <dbReference type="EnsemblPlants" id="AUR62032785-RA:cds"/>
    </source>
</evidence>
<evidence type="ECO:0000313" key="9">
    <source>
        <dbReference type="Proteomes" id="UP000596660"/>
    </source>
</evidence>
<comment type="similarity">
    <text evidence="1 6">Belongs to the RNase T2 family.</text>
</comment>